<gene>
    <name evidence="1" type="ORF">ETQ85_03315</name>
</gene>
<dbReference type="AlphaFoldDB" id="A0A6C2D3X7"/>
<dbReference type="Proteomes" id="UP000389128">
    <property type="component" value="Unassembled WGS sequence"/>
</dbReference>
<evidence type="ECO:0000313" key="1">
    <source>
        <dbReference type="EMBL" id="TYC61098.1"/>
    </source>
</evidence>
<protein>
    <recommendedName>
        <fullName evidence="3">Amidohydrolase-related domain-containing protein</fullName>
    </recommendedName>
</protein>
<name>A0A6C2D3X7_9RHOO</name>
<proteinExistence type="predicted"/>
<dbReference type="Gene3D" id="3.20.20.140">
    <property type="entry name" value="Metal-dependent hydrolases"/>
    <property type="match status" value="1"/>
</dbReference>
<dbReference type="EMBL" id="SDKK01000003">
    <property type="protein sequence ID" value="TYC61098.1"/>
    <property type="molecule type" value="Genomic_DNA"/>
</dbReference>
<reference evidence="1 2" key="1">
    <citation type="submission" date="2019-01" db="EMBL/GenBank/DDBJ databases">
        <title>Zoogloea oleivorans genome sequencing and assembly.</title>
        <authorList>
            <person name="Tancsics A."/>
            <person name="Farkas M."/>
            <person name="Kriszt B."/>
            <person name="Maroti G."/>
            <person name="Horvath B."/>
        </authorList>
    </citation>
    <scope>NUCLEOTIDE SEQUENCE [LARGE SCALE GENOMIC DNA]</scope>
    <source>
        <strain evidence="1 2">Buc</strain>
    </source>
</reference>
<dbReference type="InterPro" id="IPR032466">
    <property type="entry name" value="Metal_Hydrolase"/>
</dbReference>
<organism evidence="1 2">
    <name type="scientific">Zoogloea oleivorans</name>
    <dbReference type="NCBI Taxonomy" id="1552750"/>
    <lineage>
        <taxon>Bacteria</taxon>
        <taxon>Pseudomonadati</taxon>
        <taxon>Pseudomonadota</taxon>
        <taxon>Betaproteobacteria</taxon>
        <taxon>Rhodocyclales</taxon>
        <taxon>Zoogloeaceae</taxon>
        <taxon>Zoogloea</taxon>
    </lineage>
</organism>
<sequence>MAGTWAAVAPRFSSDVPARGSAFYRNADGLFRRLAELGMFVQIQVAGPQLVGERARLLASGAQILIDHCGRPDLAMGGKPTRLTGVCAAFRRPV</sequence>
<accession>A0A6C2D3X7</accession>
<comment type="caution">
    <text evidence="1">The sequence shown here is derived from an EMBL/GenBank/DDBJ whole genome shotgun (WGS) entry which is preliminary data.</text>
</comment>
<evidence type="ECO:0000313" key="2">
    <source>
        <dbReference type="Proteomes" id="UP000389128"/>
    </source>
</evidence>
<dbReference type="SUPFAM" id="SSF51556">
    <property type="entry name" value="Metallo-dependent hydrolases"/>
    <property type="match status" value="1"/>
</dbReference>
<dbReference type="OrthoDB" id="9787654at2"/>
<evidence type="ECO:0008006" key="3">
    <source>
        <dbReference type="Google" id="ProtNLM"/>
    </source>
</evidence>
<keyword evidence="2" id="KW-1185">Reference proteome</keyword>